<proteinExistence type="predicted"/>
<dbReference type="AlphaFoldDB" id="A0A0M2SUR1"/>
<keyword evidence="2" id="KW-1185">Reference proteome</keyword>
<name>A0A0M2SUR1_9BACI</name>
<protein>
    <submittedName>
        <fullName evidence="1">Uncharacterized protein</fullName>
    </submittedName>
</protein>
<comment type="caution">
    <text evidence="1">The sequence shown here is derived from an EMBL/GenBank/DDBJ whole genome shotgun (WGS) entry which is preliminary data.</text>
</comment>
<dbReference type="PATRIC" id="fig|1408103.3.peg.3964"/>
<organism evidence="1 2">
    <name type="scientific">Mesobacillus campisalis</name>
    <dbReference type="NCBI Taxonomy" id="1408103"/>
    <lineage>
        <taxon>Bacteria</taxon>
        <taxon>Bacillati</taxon>
        <taxon>Bacillota</taxon>
        <taxon>Bacilli</taxon>
        <taxon>Bacillales</taxon>
        <taxon>Bacillaceae</taxon>
        <taxon>Mesobacillus</taxon>
    </lineage>
</organism>
<dbReference type="RefSeq" id="WP_046525126.1">
    <property type="nucleotide sequence ID" value="NZ_LAYY01000024.1"/>
</dbReference>
<accession>A0A0M2SUR1</accession>
<evidence type="ECO:0000313" key="1">
    <source>
        <dbReference type="EMBL" id="KKK36727.1"/>
    </source>
</evidence>
<evidence type="ECO:0000313" key="2">
    <source>
        <dbReference type="Proteomes" id="UP000034166"/>
    </source>
</evidence>
<dbReference type="OrthoDB" id="916275at2"/>
<reference evidence="1 2" key="1">
    <citation type="submission" date="2015-04" db="EMBL/GenBank/DDBJ databases">
        <title>Taxonomic description and genome sequence of Bacillus campisalis sp. nov., a novel member of the genus Bacillus isolated from solar saltern.</title>
        <authorList>
            <person name="Mathan Kumar R."/>
            <person name="Kaur G."/>
            <person name="Kumar A."/>
            <person name="Singh N.K."/>
            <person name="Kaur N."/>
            <person name="Kumar N."/>
            <person name="Mayilraj S."/>
        </authorList>
    </citation>
    <scope>NUCLEOTIDE SEQUENCE [LARGE SCALE GENOMIC DNA]</scope>
    <source>
        <strain evidence="1 2">SA2-6</strain>
    </source>
</reference>
<gene>
    <name evidence="1" type="ORF">WQ57_17870</name>
</gene>
<dbReference type="EMBL" id="LAYY01000024">
    <property type="protein sequence ID" value="KKK36727.1"/>
    <property type="molecule type" value="Genomic_DNA"/>
</dbReference>
<sequence>MRYNLALSGAISALLLLIGAPFFFWYIKSAVPMGVAVIDKTVPNDDFREHKGLFWLLEHHKITTKDGEAYEKEKDYFGYRPDEFSGDQEFAPQAPLDLIYLADTYGVYSEDVNENPRGDRSSLIYGGLTSQEWDAILQAREEITVLLMEFNSIASPTEDSVRKSVEESMSFEWSGWIGRYFPDMQDSEIPSWLVNNYQDQYQQEWKFEGEGLVFVAENDKVVVLDNGDFEGEVYFQWTKEGRTHYPEARNSPYGYWFDIVEPNSGTIVEANYHVNLQGNGRQILKDHGLPGKFPAVIHHPQNRTYYFAGDYADIETTSWPKWIVPNVFYDLMAFIQPKEAFYWRSYFPMMTQILKEIEQKEK</sequence>
<dbReference type="Proteomes" id="UP000034166">
    <property type="component" value="Unassembled WGS sequence"/>
</dbReference>